<comment type="similarity">
    <text evidence="2">Belongs to the tellurite-resistance/dicarboxylate transporter (TDT) family.</text>
</comment>
<keyword evidence="6 11" id="KW-1133">Transmembrane helix</keyword>
<keyword evidence="4" id="KW-1003">Cell membrane</keyword>
<evidence type="ECO:0000313" key="13">
    <source>
        <dbReference type="Proteomes" id="UP000215453"/>
    </source>
</evidence>
<dbReference type="InterPro" id="IPR038665">
    <property type="entry name" value="Voltage-dep_anion_channel_sf"/>
</dbReference>
<dbReference type="Gene3D" id="1.50.10.150">
    <property type="entry name" value="Voltage-dependent anion channel"/>
    <property type="match status" value="1"/>
</dbReference>
<keyword evidence="7 11" id="KW-0472">Membrane</keyword>
<dbReference type="PANTHER" id="PTHR31686:SF2">
    <property type="entry name" value="C4-DICARBOXYLATE TRANSPORTER_MALIC ACID TRANSPORT PROTEIN"/>
    <property type="match status" value="1"/>
</dbReference>
<feature type="compositionally biased region" description="Polar residues" evidence="10">
    <location>
        <begin position="424"/>
        <end position="437"/>
    </location>
</feature>
<feature type="transmembrane region" description="Helical" evidence="11">
    <location>
        <begin position="264"/>
        <end position="286"/>
    </location>
</feature>
<feature type="transmembrane region" description="Helical" evidence="11">
    <location>
        <begin position="343"/>
        <end position="363"/>
    </location>
</feature>
<dbReference type="FunFam" id="1.50.10.150:FF:000004">
    <property type="entry name" value="Malic acid transporter"/>
    <property type="match status" value="1"/>
</dbReference>
<dbReference type="InterPro" id="IPR051629">
    <property type="entry name" value="Sulfite_efflux_TDT"/>
</dbReference>
<evidence type="ECO:0000256" key="10">
    <source>
        <dbReference type="SAM" id="MobiDB-lite"/>
    </source>
</evidence>
<evidence type="ECO:0000256" key="8">
    <source>
        <dbReference type="ARBA" id="ARBA00056100"/>
    </source>
</evidence>
<dbReference type="PANTHER" id="PTHR31686">
    <property type="match status" value="1"/>
</dbReference>
<keyword evidence="5 11" id="KW-0812">Transmembrane</keyword>
<gene>
    <name evidence="12" type="ORF">ZT1A5_G4764</name>
</gene>
<dbReference type="AlphaFoldDB" id="A0A1Y6LFX4"/>
<dbReference type="EMBL" id="LT882679">
    <property type="protein sequence ID" value="SMY23324.1"/>
    <property type="molecule type" value="Genomic_DNA"/>
</dbReference>
<evidence type="ECO:0000256" key="6">
    <source>
        <dbReference type="ARBA" id="ARBA00022989"/>
    </source>
</evidence>
<feature type="region of interest" description="Disordered" evidence="10">
    <location>
        <begin position="416"/>
        <end position="437"/>
    </location>
</feature>
<evidence type="ECO:0000313" key="12">
    <source>
        <dbReference type="EMBL" id="SMY23324.1"/>
    </source>
</evidence>
<feature type="transmembrane region" description="Helical" evidence="11">
    <location>
        <begin position="128"/>
        <end position="152"/>
    </location>
</feature>
<dbReference type="GO" id="GO:0005886">
    <property type="term" value="C:plasma membrane"/>
    <property type="evidence" value="ECO:0007669"/>
    <property type="project" value="UniProtKB-SubCell"/>
</dbReference>
<dbReference type="CDD" id="cd09318">
    <property type="entry name" value="TDT_SSU1"/>
    <property type="match status" value="1"/>
</dbReference>
<feature type="compositionally biased region" description="Polar residues" evidence="10">
    <location>
        <begin position="1"/>
        <end position="21"/>
    </location>
</feature>
<feature type="transmembrane region" description="Helical" evidence="11">
    <location>
        <begin position="59"/>
        <end position="77"/>
    </location>
</feature>
<sequence>MENNPAVTTPATSKLHPSQPNGVDPTEPQVSQSKPTSSLQHDSRNDHGWRRVVRNFSPSWFSVTMGTGVVAVLFINIPFQADWLHYLSIVFFILNTILFFLAFVISVLRYTIWPEIWSVMIRDPTNSLFLGTIPMGFATLISAWISICVPAWGLWAVYFAFALWILDSVVAIAVTVTLGILLMSASHQRSLDSITAAQLLPIAATIVASAVGSNIANVMPNPQLALGAIIASYVMWGMAVPMAFSVLVIYYQRLALHKMPPREVIVSAFLPLGPLGYGGYTVLNLGRAAVKVFPLTGSIDPIAGRIAYVMGFFVSLVMWGYGLIWFALALASIWKARPFPFNMGWWGFTFPLGVYSLSTILIGKELPSLFFRVLGTIFATCVILLWILIAVRTGKGAWTGKMFHAPCLANLKKQQEQMEEEKSIGSTSQNTQAEGNK</sequence>
<organism evidence="12 13">
    <name type="scientific">Zymoseptoria tritici ST99CH_1A5</name>
    <dbReference type="NCBI Taxonomy" id="1276529"/>
    <lineage>
        <taxon>Eukaryota</taxon>
        <taxon>Fungi</taxon>
        <taxon>Dikarya</taxon>
        <taxon>Ascomycota</taxon>
        <taxon>Pezizomycotina</taxon>
        <taxon>Dothideomycetes</taxon>
        <taxon>Dothideomycetidae</taxon>
        <taxon>Mycosphaerellales</taxon>
        <taxon>Mycosphaerellaceae</taxon>
        <taxon>Zymoseptoria</taxon>
    </lineage>
</organism>
<feature type="transmembrane region" description="Helical" evidence="11">
    <location>
        <begin position="83"/>
        <end position="108"/>
    </location>
</feature>
<feature type="transmembrane region" description="Helical" evidence="11">
    <location>
        <begin position="306"/>
        <end position="331"/>
    </location>
</feature>
<feature type="transmembrane region" description="Helical" evidence="11">
    <location>
        <begin position="224"/>
        <end position="252"/>
    </location>
</feature>
<feature type="transmembrane region" description="Helical" evidence="11">
    <location>
        <begin position="194"/>
        <end position="212"/>
    </location>
</feature>
<comment type="subcellular location">
    <subcellularLocation>
        <location evidence="1">Cell membrane</location>
        <topology evidence="1">Multi-pass membrane protein</topology>
    </subcellularLocation>
</comment>
<name>A0A1Y6LFX4_ZYMTR</name>
<feature type="region of interest" description="Disordered" evidence="10">
    <location>
        <begin position="1"/>
        <end position="45"/>
    </location>
</feature>
<feature type="compositionally biased region" description="Polar residues" evidence="10">
    <location>
        <begin position="28"/>
        <end position="40"/>
    </location>
</feature>
<evidence type="ECO:0000256" key="4">
    <source>
        <dbReference type="ARBA" id="ARBA00022475"/>
    </source>
</evidence>
<keyword evidence="3" id="KW-0813">Transport</keyword>
<evidence type="ECO:0000256" key="7">
    <source>
        <dbReference type="ARBA" id="ARBA00023136"/>
    </source>
</evidence>
<dbReference type="Proteomes" id="UP000215453">
    <property type="component" value="Chromosome 4"/>
</dbReference>
<evidence type="ECO:0000256" key="2">
    <source>
        <dbReference type="ARBA" id="ARBA00008566"/>
    </source>
</evidence>
<evidence type="ECO:0000256" key="9">
    <source>
        <dbReference type="ARBA" id="ARBA00072906"/>
    </source>
</evidence>
<evidence type="ECO:0000256" key="5">
    <source>
        <dbReference type="ARBA" id="ARBA00022692"/>
    </source>
</evidence>
<evidence type="ECO:0000256" key="11">
    <source>
        <dbReference type="SAM" id="Phobius"/>
    </source>
</evidence>
<accession>A0A1Y6LFX4</accession>
<feature type="transmembrane region" description="Helical" evidence="11">
    <location>
        <begin position="158"/>
        <end position="182"/>
    </location>
</feature>
<feature type="transmembrane region" description="Helical" evidence="11">
    <location>
        <begin position="369"/>
        <end position="391"/>
    </location>
</feature>
<protein>
    <recommendedName>
        <fullName evidence="9">Sulfite efflux pump SSU1</fullName>
    </recommendedName>
</protein>
<dbReference type="Pfam" id="PF03595">
    <property type="entry name" value="SLAC1"/>
    <property type="match status" value="1"/>
</dbReference>
<proteinExistence type="inferred from homology"/>
<dbReference type="GO" id="GO:0000319">
    <property type="term" value="F:sulfite transmembrane transporter activity"/>
    <property type="evidence" value="ECO:0007669"/>
    <property type="project" value="TreeGrafter"/>
</dbReference>
<dbReference type="InterPro" id="IPR004695">
    <property type="entry name" value="SLAC1/Mae1/Ssu1/TehA"/>
</dbReference>
<reference evidence="12 13" key="1">
    <citation type="submission" date="2016-10" db="EMBL/GenBank/DDBJ databases">
        <authorList>
            <person name="Varghese N."/>
        </authorList>
    </citation>
    <scope>NUCLEOTIDE SEQUENCE [LARGE SCALE GENOMIC DNA]</scope>
</reference>
<evidence type="ECO:0000256" key="3">
    <source>
        <dbReference type="ARBA" id="ARBA00022448"/>
    </source>
</evidence>
<comment type="function">
    <text evidence="8">Sulphite efflux pump required for the secretion of sulphite as a reducing agent. In the presence of sulphite, cystine in keratin is directly cleaved to cysteine and S-sulphocysteine, and thereby, reduced proteins become accessible to hydrolysis by a variety of secreted endo- and exoproteases. Excretion of sulphite mediated by an efflux pump also represents a detoxification pathway for dermatophytes during infection of the epidermal stratum corneum, hair and nails, which are rich in cysteine.</text>
</comment>
<evidence type="ECO:0000256" key="1">
    <source>
        <dbReference type="ARBA" id="ARBA00004651"/>
    </source>
</evidence>